<name>L1QKV9_9CLOT</name>
<dbReference type="RefSeq" id="WP_005211812.1">
    <property type="nucleotide sequence ID" value="NZ_KB291618.1"/>
</dbReference>
<dbReference type="PATRIC" id="fig|545697.3.peg.1035"/>
<dbReference type="SMART" id="SM00345">
    <property type="entry name" value="HTH_GNTR"/>
    <property type="match status" value="1"/>
</dbReference>
<evidence type="ECO:0000256" key="1">
    <source>
        <dbReference type="ARBA" id="ARBA00023015"/>
    </source>
</evidence>
<accession>L1QKV9</accession>
<dbReference type="PROSITE" id="PS50949">
    <property type="entry name" value="HTH_GNTR"/>
    <property type="match status" value="1"/>
</dbReference>
<dbReference type="GO" id="GO:0003700">
    <property type="term" value="F:DNA-binding transcription factor activity"/>
    <property type="evidence" value="ECO:0007669"/>
    <property type="project" value="InterPro"/>
</dbReference>
<comment type="caution">
    <text evidence="5">The sequence shown here is derived from an EMBL/GenBank/DDBJ whole genome shotgun (WGS) entry which is preliminary data.</text>
</comment>
<proteinExistence type="predicted"/>
<dbReference type="InterPro" id="IPR036388">
    <property type="entry name" value="WH-like_DNA-bd_sf"/>
</dbReference>
<dbReference type="AlphaFoldDB" id="L1QKV9"/>
<dbReference type="PANTHER" id="PTHR38445:SF10">
    <property type="entry name" value="GNTR-FAMILY TRANSCRIPTIONAL REGULATOR"/>
    <property type="match status" value="1"/>
</dbReference>
<evidence type="ECO:0000313" key="5">
    <source>
        <dbReference type="EMBL" id="EKY28207.1"/>
    </source>
</evidence>
<sequence length="120" mass="13916">MNLEFTNDVPIYIQIAQSIEDSILKDIFKENEMIPSTTEISVKYKINPATVAKGFNILVNEGIIYKRRGIGMFVSEGSKELLINRRKERFFNDYIISLLDEAKKLNISKEDVIKMIQREV</sequence>
<keyword evidence="6" id="KW-1185">Reference proteome</keyword>
<dbReference type="Pfam" id="PF00392">
    <property type="entry name" value="GntR"/>
    <property type="match status" value="1"/>
</dbReference>
<dbReference type="OrthoDB" id="162505at2"/>
<dbReference type="Gene3D" id="1.10.10.10">
    <property type="entry name" value="Winged helix-like DNA-binding domain superfamily/Winged helix DNA-binding domain"/>
    <property type="match status" value="1"/>
</dbReference>
<dbReference type="Proteomes" id="UP000010420">
    <property type="component" value="Unassembled WGS sequence"/>
</dbReference>
<evidence type="ECO:0000256" key="2">
    <source>
        <dbReference type="ARBA" id="ARBA00023125"/>
    </source>
</evidence>
<organism evidence="5 6">
    <name type="scientific">Clostridium celatum DSM 1785</name>
    <dbReference type="NCBI Taxonomy" id="545697"/>
    <lineage>
        <taxon>Bacteria</taxon>
        <taxon>Bacillati</taxon>
        <taxon>Bacillota</taxon>
        <taxon>Clostridia</taxon>
        <taxon>Eubacteriales</taxon>
        <taxon>Clostridiaceae</taxon>
        <taxon>Clostridium</taxon>
    </lineage>
</organism>
<dbReference type="eggNOG" id="COG1725">
    <property type="taxonomic scope" value="Bacteria"/>
</dbReference>
<dbReference type="HOGENOM" id="CLU_017584_10_0_9"/>
<gene>
    <name evidence="5" type="ORF">HMPREF0216_01051</name>
</gene>
<dbReference type="EMBL" id="AMEZ01000026">
    <property type="protein sequence ID" value="EKY28207.1"/>
    <property type="molecule type" value="Genomic_DNA"/>
</dbReference>
<reference evidence="5 6" key="1">
    <citation type="submission" date="2012-05" db="EMBL/GenBank/DDBJ databases">
        <authorList>
            <person name="Weinstock G."/>
            <person name="Sodergren E."/>
            <person name="Lobos E.A."/>
            <person name="Fulton L."/>
            <person name="Fulton R."/>
            <person name="Courtney L."/>
            <person name="Fronick C."/>
            <person name="O'Laughlin M."/>
            <person name="Godfrey J."/>
            <person name="Wilson R.M."/>
            <person name="Miner T."/>
            <person name="Farmer C."/>
            <person name="Delehaunty K."/>
            <person name="Cordes M."/>
            <person name="Minx P."/>
            <person name="Tomlinson C."/>
            <person name="Chen J."/>
            <person name="Wollam A."/>
            <person name="Pepin K.H."/>
            <person name="Bhonagiri V."/>
            <person name="Zhang X."/>
            <person name="Suruliraj S."/>
            <person name="Warren W."/>
            <person name="Mitreva M."/>
            <person name="Mardis E.R."/>
            <person name="Wilson R.K."/>
        </authorList>
    </citation>
    <scope>NUCLEOTIDE SEQUENCE [LARGE SCALE GENOMIC DNA]</scope>
    <source>
        <strain evidence="5 6">DSM 1785</strain>
    </source>
</reference>
<evidence type="ECO:0000313" key="6">
    <source>
        <dbReference type="Proteomes" id="UP000010420"/>
    </source>
</evidence>
<dbReference type="SUPFAM" id="SSF46785">
    <property type="entry name" value="Winged helix' DNA-binding domain"/>
    <property type="match status" value="1"/>
</dbReference>
<dbReference type="PANTHER" id="PTHR38445">
    <property type="entry name" value="HTH-TYPE TRANSCRIPTIONAL REPRESSOR YTRA"/>
    <property type="match status" value="1"/>
</dbReference>
<dbReference type="InterPro" id="IPR000524">
    <property type="entry name" value="Tscrpt_reg_HTH_GntR"/>
</dbReference>
<keyword evidence="2" id="KW-0238">DNA-binding</keyword>
<evidence type="ECO:0000256" key="3">
    <source>
        <dbReference type="ARBA" id="ARBA00023163"/>
    </source>
</evidence>
<keyword evidence="1" id="KW-0805">Transcription regulation</keyword>
<dbReference type="InterPro" id="IPR036390">
    <property type="entry name" value="WH_DNA-bd_sf"/>
</dbReference>
<dbReference type="STRING" id="545697.HMPREF0216_01051"/>
<protein>
    <submittedName>
        <fullName evidence="5">Transcriptional regulator, GntR family</fullName>
    </submittedName>
</protein>
<dbReference type="CDD" id="cd07377">
    <property type="entry name" value="WHTH_GntR"/>
    <property type="match status" value="1"/>
</dbReference>
<feature type="domain" description="HTH gntR-type" evidence="4">
    <location>
        <begin position="9"/>
        <end position="77"/>
    </location>
</feature>
<keyword evidence="3" id="KW-0804">Transcription</keyword>
<evidence type="ECO:0000259" key="4">
    <source>
        <dbReference type="PROSITE" id="PS50949"/>
    </source>
</evidence>
<dbReference type="GO" id="GO:0003677">
    <property type="term" value="F:DNA binding"/>
    <property type="evidence" value="ECO:0007669"/>
    <property type="project" value="UniProtKB-KW"/>
</dbReference>